<evidence type="ECO:0000313" key="1">
    <source>
        <dbReference type="EMBL" id="GBP11216.1"/>
    </source>
</evidence>
<proteinExistence type="predicted"/>
<comment type="caution">
    <text evidence="1">The sequence shown here is derived from an EMBL/GenBank/DDBJ whole genome shotgun (WGS) entry which is preliminary data.</text>
</comment>
<keyword evidence="2" id="KW-1185">Reference proteome</keyword>
<dbReference type="Proteomes" id="UP000299102">
    <property type="component" value="Unassembled WGS sequence"/>
</dbReference>
<dbReference type="AlphaFoldDB" id="A0A4C1TAN2"/>
<reference evidence="1 2" key="1">
    <citation type="journal article" date="2019" name="Commun. Biol.">
        <title>The bagworm genome reveals a unique fibroin gene that provides high tensile strength.</title>
        <authorList>
            <person name="Kono N."/>
            <person name="Nakamura H."/>
            <person name="Ohtoshi R."/>
            <person name="Tomita M."/>
            <person name="Numata K."/>
            <person name="Arakawa K."/>
        </authorList>
    </citation>
    <scope>NUCLEOTIDE SEQUENCE [LARGE SCALE GENOMIC DNA]</scope>
</reference>
<name>A0A4C1TAN2_EUMVA</name>
<evidence type="ECO:0000313" key="2">
    <source>
        <dbReference type="Proteomes" id="UP000299102"/>
    </source>
</evidence>
<accession>A0A4C1TAN2</accession>
<gene>
    <name evidence="1" type="ORF">EVAR_6036_1</name>
</gene>
<sequence>MLVVFSTTYALVDENVCICLRMSLVGIKRVRYPSILSNQFAEQEFIVEEHIRGTRIRIETMTKIGIMIGVENENNIKSSILIGNRTEIDMGALNSGSRKLSDSGR</sequence>
<dbReference type="EMBL" id="BGZK01000045">
    <property type="protein sequence ID" value="GBP11216.1"/>
    <property type="molecule type" value="Genomic_DNA"/>
</dbReference>
<organism evidence="1 2">
    <name type="scientific">Eumeta variegata</name>
    <name type="common">Bagworm moth</name>
    <name type="synonym">Eumeta japonica</name>
    <dbReference type="NCBI Taxonomy" id="151549"/>
    <lineage>
        <taxon>Eukaryota</taxon>
        <taxon>Metazoa</taxon>
        <taxon>Ecdysozoa</taxon>
        <taxon>Arthropoda</taxon>
        <taxon>Hexapoda</taxon>
        <taxon>Insecta</taxon>
        <taxon>Pterygota</taxon>
        <taxon>Neoptera</taxon>
        <taxon>Endopterygota</taxon>
        <taxon>Lepidoptera</taxon>
        <taxon>Glossata</taxon>
        <taxon>Ditrysia</taxon>
        <taxon>Tineoidea</taxon>
        <taxon>Psychidae</taxon>
        <taxon>Oiketicinae</taxon>
        <taxon>Eumeta</taxon>
    </lineage>
</organism>
<protein>
    <submittedName>
        <fullName evidence="1">Uncharacterized protein</fullName>
    </submittedName>
</protein>